<dbReference type="SUPFAM" id="SSF51735">
    <property type="entry name" value="NAD(P)-binding Rossmann-fold domains"/>
    <property type="match status" value="1"/>
</dbReference>
<evidence type="ECO:0000313" key="3">
    <source>
        <dbReference type="Proteomes" id="UP000245765"/>
    </source>
</evidence>
<proteinExistence type="predicted"/>
<dbReference type="InterPro" id="IPR036291">
    <property type="entry name" value="NAD(P)-bd_dom_sf"/>
</dbReference>
<dbReference type="Gene3D" id="3.40.50.720">
    <property type="entry name" value="NAD(P)-binding Rossmann-like Domain"/>
    <property type="match status" value="1"/>
</dbReference>
<dbReference type="Proteomes" id="UP000245765">
    <property type="component" value="Unassembled WGS sequence"/>
</dbReference>
<dbReference type="EMBL" id="QGNA01000004">
    <property type="protein sequence ID" value="PWS35578.1"/>
    <property type="molecule type" value="Genomic_DNA"/>
</dbReference>
<dbReference type="Pfam" id="PF01370">
    <property type="entry name" value="Epimerase"/>
    <property type="match status" value="1"/>
</dbReference>
<gene>
    <name evidence="2" type="ORF">DFH01_18455</name>
</gene>
<reference evidence="3" key="1">
    <citation type="submission" date="2018-05" db="EMBL/GenBank/DDBJ databases">
        <authorList>
            <person name="Du Z."/>
            <person name="Wang X."/>
        </authorList>
    </citation>
    <scope>NUCLEOTIDE SEQUENCE [LARGE SCALE GENOMIC DNA]</scope>
    <source>
        <strain evidence="3">CQN31</strain>
    </source>
</reference>
<dbReference type="PANTHER" id="PTHR43245:SF55">
    <property type="entry name" value="NAD(P)-BINDING DOMAIN-CONTAINING PROTEIN"/>
    <property type="match status" value="1"/>
</dbReference>
<keyword evidence="3" id="KW-1185">Reference proteome</keyword>
<organism evidence="2 3">
    <name type="scientific">Falsiroseomonas bella</name>
    <dbReference type="NCBI Taxonomy" id="2184016"/>
    <lineage>
        <taxon>Bacteria</taxon>
        <taxon>Pseudomonadati</taxon>
        <taxon>Pseudomonadota</taxon>
        <taxon>Alphaproteobacteria</taxon>
        <taxon>Acetobacterales</taxon>
        <taxon>Roseomonadaceae</taxon>
        <taxon>Falsiroseomonas</taxon>
    </lineage>
</organism>
<dbReference type="OrthoDB" id="7352636at2"/>
<comment type="caution">
    <text evidence="2">The sequence shown here is derived from an EMBL/GenBank/DDBJ whole genome shotgun (WGS) entry which is preliminary data.</text>
</comment>
<dbReference type="InterPro" id="IPR050177">
    <property type="entry name" value="Lipid_A_modif_metabolic_enz"/>
</dbReference>
<protein>
    <submittedName>
        <fullName evidence="2">NAD(P)-dependent oxidoreductase</fullName>
    </submittedName>
</protein>
<accession>A0A317FDE1</accession>
<evidence type="ECO:0000313" key="2">
    <source>
        <dbReference type="EMBL" id="PWS35578.1"/>
    </source>
</evidence>
<evidence type="ECO:0000259" key="1">
    <source>
        <dbReference type="Pfam" id="PF01370"/>
    </source>
</evidence>
<name>A0A317FDE1_9PROT</name>
<dbReference type="InterPro" id="IPR001509">
    <property type="entry name" value="Epimerase_deHydtase"/>
</dbReference>
<dbReference type="PANTHER" id="PTHR43245">
    <property type="entry name" value="BIFUNCTIONAL POLYMYXIN RESISTANCE PROTEIN ARNA"/>
    <property type="match status" value="1"/>
</dbReference>
<sequence length="334" mass="35352">MDAILVTGGAGFVGLNVVEALLARGEHVVVFGREAALPDPAPARFAALPGSIEVIQGDVTDHAALRDVFSARRIGAVFPFAAITAGPQREAADPQRILDVNLGGVIATLQAARDAGTVRRVVLPSSAAVYGESAYAFQVLDEATTPPVPISLYGVTKYAVERAGLRLAGLFGLDAVAARIGATFGPWERDTGLRDTLSLHLAFAEAARRGEAAVLPPAPLPAYDWVYVRDLAAGLLALLDAKDPPHRVVNLASGEDWAPHYAACLDVLAARFPGFRWRHAEPGEAPGLRWNESRPRGVMAVARAADFGWRPRFDPASATADYAGWLANGDQGLR</sequence>
<dbReference type="RefSeq" id="WP_109871944.1">
    <property type="nucleotide sequence ID" value="NZ_QGNA01000004.1"/>
</dbReference>
<dbReference type="AlphaFoldDB" id="A0A317FDE1"/>
<feature type="domain" description="NAD-dependent epimerase/dehydratase" evidence="1">
    <location>
        <begin position="4"/>
        <end position="251"/>
    </location>
</feature>